<proteinExistence type="predicted"/>
<feature type="domain" description="RRM" evidence="4">
    <location>
        <begin position="4"/>
        <end position="78"/>
    </location>
</feature>
<reference evidence="5" key="1">
    <citation type="submission" date="2022-03" db="EMBL/GenBank/DDBJ databases">
        <title>Draft genome sequence of Aduncisulcus paluster, a free-living microaerophilic Fornicata.</title>
        <authorList>
            <person name="Yuyama I."/>
            <person name="Kume K."/>
            <person name="Tamura T."/>
            <person name="Inagaki Y."/>
            <person name="Hashimoto T."/>
        </authorList>
    </citation>
    <scope>NUCLEOTIDE SEQUENCE</scope>
    <source>
        <strain evidence="5">NY0171</strain>
    </source>
</reference>
<dbReference type="Proteomes" id="UP001057375">
    <property type="component" value="Unassembled WGS sequence"/>
</dbReference>
<dbReference type="InterPro" id="IPR000504">
    <property type="entry name" value="RRM_dom"/>
</dbReference>
<gene>
    <name evidence="5" type="ORF">ADUPG1_013475</name>
</gene>
<dbReference type="SMART" id="SM00360">
    <property type="entry name" value="RRM"/>
    <property type="match status" value="2"/>
</dbReference>
<feature type="compositionally biased region" description="Basic residues" evidence="3">
    <location>
        <begin position="114"/>
        <end position="125"/>
    </location>
</feature>
<keyword evidence="1 2" id="KW-0694">RNA-binding</keyword>
<feature type="domain" description="RRM" evidence="4">
    <location>
        <begin position="137"/>
        <end position="217"/>
    </location>
</feature>
<name>A0ABQ5K339_9EUKA</name>
<dbReference type="PANTHER" id="PTHR48025">
    <property type="entry name" value="OS02G0815200 PROTEIN"/>
    <property type="match status" value="1"/>
</dbReference>
<feature type="compositionally biased region" description="Basic and acidic residues" evidence="3">
    <location>
        <begin position="126"/>
        <end position="136"/>
    </location>
</feature>
<protein>
    <recommendedName>
        <fullName evidence="4">RRM domain-containing protein</fullName>
    </recommendedName>
</protein>
<comment type="caution">
    <text evidence="5">The sequence shown here is derived from an EMBL/GenBank/DDBJ whole genome shotgun (WGS) entry which is preliminary data.</text>
</comment>
<dbReference type="InterPro" id="IPR050502">
    <property type="entry name" value="Euk_RNA-bind_prot"/>
</dbReference>
<evidence type="ECO:0000256" key="1">
    <source>
        <dbReference type="ARBA" id="ARBA00022884"/>
    </source>
</evidence>
<sequence length="233" mass="27465">MQQIQLFIAKLPFRFDFGGLRQAFEEHDVKLGYIRVPRERRGFAFVYYNTEDPEALIEKLNGNVEFLGRKLVVELSKSKTRGERRPRSRTPKEPRAEREGEKKEKVDETEIPRTRARAPRKRRERRVPATDRERSETKIYLGNLPYTTTEEELVGEFKEEFPGIAAEIITWTRTSKSRGFGFVDVKNLDEQEKFLDMFSKGKLQLHDRTIAVEKAFVLPPKDEKKEDEEEKKE</sequence>
<keyword evidence="6" id="KW-1185">Reference proteome</keyword>
<feature type="compositionally biased region" description="Basic and acidic residues" evidence="3">
    <location>
        <begin position="78"/>
        <end position="113"/>
    </location>
</feature>
<feature type="region of interest" description="Disordered" evidence="3">
    <location>
        <begin position="78"/>
        <end position="136"/>
    </location>
</feature>
<evidence type="ECO:0000313" key="6">
    <source>
        <dbReference type="Proteomes" id="UP001057375"/>
    </source>
</evidence>
<evidence type="ECO:0000259" key="4">
    <source>
        <dbReference type="PROSITE" id="PS50102"/>
    </source>
</evidence>
<dbReference type="SUPFAM" id="SSF54928">
    <property type="entry name" value="RNA-binding domain, RBD"/>
    <property type="match status" value="2"/>
</dbReference>
<dbReference type="PANTHER" id="PTHR48025:SF1">
    <property type="entry name" value="RRM DOMAIN-CONTAINING PROTEIN"/>
    <property type="match status" value="1"/>
</dbReference>
<dbReference type="InterPro" id="IPR012677">
    <property type="entry name" value="Nucleotide-bd_a/b_plait_sf"/>
</dbReference>
<evidence type="ECO:0000256" key="2">
    <source>
        <dbReference type="PROSITE-ProRule" id="PRU00176"/>
    </source>
</evidence>
<evidence type="ECO:0000256" key="3">
    <source>
        <dbReference type="SAM" id="MobiDB-lite"/>
    </source>
</evidence>
<dbReference type="Gene3D" id="3.30.70.330">
    <property type="match status" value="2"/>
</dbReference>
<evidence type="ECO:0000313" key="5">
    <source>
        <dbReference type="EMBL" id="GKT26768.1"/>
    </source>
</evidence>
<dbReference type="PROSITE" id="PS50102">
    <property type="entry name" value="RRM"/>
    <property type="match status" value="2"/>
</dbReference>
<organism evidence="5 6">
    <name type="scientific">Aduncisulcus paluster</name>
    <dbReference type="NCBI Taxonomy" id="2918883"/>
    <lineage>
        <taxon>Eukaryota</taxon>
        <taxon>Metamonada</taxon>
        <taxon>Carpediemonas-like organisms</taxon>
        <taxon>Aduncisulcus</taxon>
    </lineage>
</organism>
<dbReference type="EMBL" id="BQXS01012676">
    <property type="protein sequence ID" value="GKT26768.1"/>
    <property type="molecule type" value="Genomic_DNA"/>
</dbReference>
<accession>A0ABQ5K339</accession>
<dbReference type="InterPro" id="IPR035979">
    <property type="entry name" value="RBD_domain_sf"/>
</dbReference>
<dbReference type="Pfam" id="PF00076">
    <property type="entry name" value="RRM_1"/>
    <property type="match status" value="1"/>
</dbReference>